<reference evidence="2" key="1">
    <citation type="journal article" date="2022" name="Front. Genet.">
        <title>Chromosome-Scale Assembly of the Dendrobium nobile Genome Provides Insights Into the Molecular Mechanism of the Biosynthesis of the Medicinal Active Ingredient of Dendrobium.</title>
        <authorList>
            <person name="Xu Q."/>
            <person name="Niu S.-C."/>
            <person name="Li K.-L."/>
            <person name="Zheng P.-J."/>
            <person name="Zhang X.-J."/>
            <person name="Jia Y."/>
            <person name="Liu Y."/>
            <person name="Niu Y.-X."/>
            <person name="Yu L.-H."/>
            <person name="Chen D.-F."/>
            <person name="Zhang G.-Q."/>
        </authorList>
    </citation>
    <scope>NUCLEOTIDE SEQUENCE</scope>
    <source>
        <tissue evidence="2">Leaf</tissue>
    </source>
</reference>
<keyword evidence="3" id="KW-1185">Reference proteome</keyword>
<evidence type="ECO:0000313" key="3">
    <source>
        <dbReference type="Proteomes" id="UP000829196"/>
    </source>
</evidence>
<sequence>MSSNQLKPNFFSSKHSSQSQPENSQGSKQRNSKQPKDKKEPKLIRPPLAYITKPSYHAMKSVYGRRRVTPRPWFSISPRYEKSVWVFEVHVRKTYIFSP</sequence>
<evidence type="ECO:0000256" key="1">
    <source>
        <dbReference type="SAM" id="MobiDB-lite"/>
    </source>
</evidence>
<feature type="compositionally biased region" description="Basic and acidic residues" evidence="1">
    <location>
        <begin position="34"/>
        <end position="43"/>
    </location>
</feature>
<feature type="region of interest" description="Disordered" evidence="1">
    <location>
        <begin position="1"/>
        <end position="46"/>
    </location>
</feature>
<accession>A0A8T3AVN7</accession>
<organism evidence="2 3">
    <name type="scientific">Dendrobium nobile</name>
    <name type="common">Orchid</name>
    <dbReference type="NCBI Taxonomy" id="94219"/>
    <lineage>
        <taxon>Eukaryota</taxon>
        <taxon>Viridiplantae</taxon>
        <taxon>Streptophyta</taxon>
        <taxon>Embryophyta</taxon>
        <taxon>Tracheophyta</taxon>
        <taxon>Spermatophyta</taxon>
        <taxon>Magnoliopsida</taxon>
        <taxon>Liliopsida</taxon>
        <taxon>Asparagales</taxon>
        <taxon>Orchidaceae</taxon>
        <taxon>Epidendroideae</taxon>
        <taxon>Malaxideae</taxon>
        <taxon>Dendrobiinae</taxon>
        <taxon>Dendrobium</taxon>
    </lineage>
</organism>
<evidence type="ECO:0000313" key="2">
    <source>
        <dbReference type="EMBL" id="KAI0500108.1"/>
    </source>
</evidence>
<name>A0A8T3AVN7_DENNO</name>
<proteinExistence type="predicted"/>
<dbReference type="AlphaFoldDB" id="A0A8T3AVN7"/>
<protein>
    <submittedName>
        <fullName evidence="2">Uncharacterized protein</fullName>
    </submittedName>
</protein>
<gene>
    <name evidence="2" type="ORF">KFK09_018316</name>
</gene>
<dbReference type="EMBL" id="JAGYWB010000013">
    <property type="protein sequence ID" value="KAI0500108.1"/>
    <property type="molecule type" value="Genomic_DNA"/>
</dbReference>
<dbReference type="Proteomes" id="UP000829196">
    <property type="component" value="Unassembled WGS sequence"/>
</dbReference>
<comment type="caution">
    <text evidence="2">The sequence shown here is derived from an EMBL/GenBank/DDBJ whole genome shotgun (WGS) entry which is preliminary data.</text>
</comment>
<feature type="compositionally biased region" description="Polar residues" evidence="1">
    <location>
        <begin position="1"/>
        <end position="29"/>
    </location>
</feature>